<dbReference type="InterPro" id="IPR023296">
    <property type="entry name" value="Glyco_hydro_beta-prop_sf"/>
</dbReference>
<dbReference type="Proteomes" id="UP000520814">
    <property type="component" value="Unassembled WGS sequence"/>
</dbReference>
<evidence type="ECO:0000313" key="2">
    <source>
        <dbReference type="Proteomes" id="UP000520814"/>
    </source>
</evidence>
<dbReference type="EMBL" id="JACHGW010000004">
    <property type="protein sequence ID" value="MBB6052538.1"/>
    <property type="molecule type" value="Genomic_DNA"/>
</dbReference>
<protein>
    <recommendedName>
        <fullName evidence="3">DUF4185 domain-containing protein</fullName>
    </recommendedName>
</protein>
<comment type="caution">
    <text evidence="1">The sequence shown here is derived from an EMBL/GenBank/DDBJ whole genome shotgun (WGS) entry which is preliminary data.</text>
</comment>
<dbReference type="SUPFAM" id="SSF75005">
    <property type="entry name" value="Arabinanase/levansucrase/invertase"/>
    <property type="match status" value="1"/>
</dbReference>
<sequence length="449" mass="50587">MKRNRTMAGTAFAAEGSPALPLQRAGYFGIRVVDAETGRGVPLVELRTTSDLRFITDSAGWIAFYEPGLMETKVWFSVKSHGYAYPKDGFGYEGLVLTPKAGETATIKLPRTNIAERLYRVTGEGIYRDSLLLGKPIPAGVSQLNGRVMGQDSVLVAPYKGKLYWFWGDTARPEYPLGQFGTAGATSDPRDNPDQAIRLRYFTDPKTWFSRPMFPSPKGPGPVWITGLAVVDGGEKLVCFYSRMKDLGTCVERGLAVFNDTKACFEPVVEFDPTKPEPLTGHPFLYDDWLYGTYDGGAPLPCVRVKPTLAALKDLKNYERLAEPRLRLRDAKTGAPVQNHGGSVYWNAYRKRWVMLVLQMRGKSSNVGEVWYAEAPSLLGPWDKAVKIVTHEKMDFYNVTQHPYFDRGRYVYFEGTYVNTFSGNPDPTPRYNYNQILYRLDLEEKRLRV</sequence>
<dbReference type="RefSeq" id="WP_184201749.1">
    <property type="nucleotide sequence ID" value="NZ_JACHGW010000004.1"/>
</dbReference>
<dbReference type="AlphaFoldDB" id="A0A7W9SUE1"/>
<organism evidence="1 2">
    <name type="scientific">Armatimonas rosea</name>
    <dbReference type="NCBI Taxonomy" id="685828"/>
    <lineage>
        <taxon>Bacteria</taxon>
        <taxon>Bacillati</taxon>
        <taxon>Armatimonadota</taxon>
        <taxon>Armatimonadia</taxon>
        <taxon>Armatimonadales</taxon>
        <taxon>Armatimonadaceae</taxon>
        <taxon>Armatimonas</taxon>
    </lineage>
</organism>
<evidence type="ECO:0000313" key="1">
    <source>
        <dbReference type="EMBL" id="MBB6052538.1"/>
    </source>
</evidence>
<gene>
    <name evidence="1" type="ORF">HNQ39_004359</name>
</gene>
<evidence type="ECO:0008006" key="3">
    <source>
        <dbReference type="Google" id="ProtNLM"/>
    </source>
</evidence>
<proteinExistence type="predicted"/>
<keyword evidence="2" id="KW-1185">Reference proteome</keyword>
<accession>A0A7W9SUE1</accession>
<name>A0A7W9SUE1_ARMRO</name>
<reference evidence="1 2" key="1">
    <citation type="submission" date="2020-08" db="EMBL/GenBank/DDBJ databases">
        <title>Genomic Encyclopedia of Type Strains, Phase IV (KMG-IV): sequencing the most valuable type-strain genomes for metagenomic binning, comparative biology and taxonomic classification.</title>
        <authorList>
            <person name="Goeker M."/>
        </authorList>
    </citation>
    <scope>NUCLEOTIDE SEQUENCE [LARGE SCALE GENOMIC DNA]</scope>
    <source>
        <strain evidence="1 2">DSM 23562</strain>
    </source>
</reference>